<reference evidence="2 3" key="1">
    <citation type="journal article" date="2018" name="Nat. Ecol. Evol.">
        <title>Pezizomycetes genomes reveal the molecular basis of ectomycorrhizal truffle lifestyle.</title>
        <authorList>
            <person name="Murat C."/>
            <person name="Payen T."/>
            <person name="Noel B."/>
            <person name="Kuo A."/>
            <person name="Morin E."/>
            <person name="Chen J."/>
            <person name="Kohler A."/>
            <person name="Krizsan K."/>
            <person name="Balestrini R."/>
            <person name="Da Silva C."/>
            <person name="Montanini B."/>
            <person name="Hainaut M."/>
            <person name="Levati E."/>
            <person name="Barry K.W."/>
            <person name="Belfiori B."/>
            <person name="Cichocki N."/>
            <person name="Clum A."/>
            <person name="Dockter R.B."/>
            <person name="Fauchery L."/>
            <person name="Guy J."/>
            <person name="Iotti M."/>
            <person name="Le Tacon F."/>
            <person name="Lindquist E.A."/>
            <person name="Lipzen A."/>
            <person name="Malagnac F."/>
            <person name="Mello A."/>
            <person name="Molinier V."/>
            <person name="Miyauchi S."/>
            <person name="Poulain J."/>
            <person name="Riccioni C."/>
            <person name="Rubini A."/>
            <person name="Sitrit Y."/>
            <person name="Splivallo R."/>
            <person name="Traeger S."/>
            <person name="Wang M."/>
            <person name="Zifcakova L."/>
            <person name="Wipf D."/>
            <person name="Zambonelli A."/>
            <person name="Paolocci F."/>
            <person name="Nowrousian M."/>
            <person name="Ottonello S."/>
            <person name="Baldrian P."/>
            <person name="Spatafora J.W."/>
            <person name="Henrissat B."/>
            <person name="Nagy L.G."/>
            <person name="Aury J.M."/>
            <person name="Wincker P."/>
            <person name="Grigoriev I.V."/>
            <person name="Bonfante P."/>
            <person name="Martin F.M."/>
        </authorList>
    </citation>
    <scope>NUCLEOTIDE SEQUENCE [LARGE SCALE GENOMIC DNA]</scope>
    <source>
        <strain evidence="2 3">CCBAS932</strain>
    </source>
</reference>
<feature type="region of interest" description="Disordered" evidence="1">
    <location>
        <begin position="15"/>
        <end position="63"/>
    </location>
</feature>
<sequence>MMLCAACSTSTRLLRHDPSPAASFPPTTPPLTLLRTSNRKKQDCNDKTHEPMGGGGGGGSKHAQSATLSARISIILFLFLSLPLFSSSRNHASRLRIRGQRGRLQAAPHGPGPFGEYLDPRLGGRRGRGRYDQSQHSFHYPYPCPCPCLSIPYLSVVDKEGEKATYLAR</sequence>
<evidence type="ECO:0000313" key="2">
    <source>
        <dbReference type="EMBL" id="RPB09853.1"/>
    </source>
</evidence>
<accession>A0A3N4KH21</accession>
<gene>
    <name evidence="2" type="ORF">P167DRAFT_290509</name>
</gene>
<dbReference type="Proteomes" id="UP000277580">
    <property type="component" value="Unassembled WGS sequence"/>
</dbReference>
<feature type="region of interest" description="Disordered" evidence="1">
    <location>
        <begin position="101"/>
        <end position="132"/>
    </location>
</feature>
<dbReference type="InParanoid" id="A0A3N4KH21"/>
<proteinExistence type="predicted"/>
<dbReference type="EMBL" id="ML119148">
    <property type="protein sequence ID" value="RPB09853.1"/>
    <property type="molecule type" value="Genomic_DNA"/>
</dbReference>
<keyword evidence="3" id="KW-1185">Reference proteome</keyword>
<protein>
    <submittedName>
        <fullName evidence="2">Uncharacterized protein</fullName>
    </submittedName>
</protein>
<name>A0A3N4KH21_9PEZI</name>
<dbReference type="AlphaFoldDB" id="A0A3N4KH21"/>
<organism evidence="2 3">
    <name type="scientific">Morchella conica CCBAS932</name>
    <dbReference type="NCBI Taxonomy" id="1392247"/>
    <lineage>
        <taxon>Eukaryota</taxon>
        <taxon>Fungi</taxon>
        <taxon>Dikarya</taxon>
        <taxon>Ascomycota</taxon>
        <taxon>Pezizomycotina</taxon>
        <taxon>Pezizomycetes</taxon>
        <taxon>Pezizales</taxon>
        <taxon>Morchellaceae</taxon>
        <taxon>Morchella</taxon>
    </lineage>
</organism>
<evidence type="ECO:0000313" key="3">
    <source>
        <dbReference type="Proteomes" id="UP000277580"/>
    </source>
</evidence>
<evidence type="ECO:0000256" key="1">
    <source>
        <dbReference type="SAM" id="MobiDB-lite"/>
    </source>
</evidence>
<feature type="compositionally biased region" description="Basic and acidic residues" evidence="1">
    <location>
        <begin position="40"/>
        <end position="50"/>
    </location>
</feature>